<feature type="compositionally biased region" description="Basic and acidic residues" evidence="1">
    <location>
        <begin position="15"/>
        <end position="28"/>
    </location>
</feature>
<feature type="region of interest" description="Disordered" evidence="1">
    <location>
        <begin position="693"/>
        <end position="765"/>
    </location>
</feature>
<feature type="region of interest" description="Disordered" evidence="1">
    <location>
        <begin position="418"/>
        <end position="445"/>
    </location>
</feature>
<organism evidence="2 3">
    <name type="scientific">Sistotremastrum suecicum HHB10207 ss-3</name>
    <dbReference type="NCBI Taxonomy" id="1314776"/>
    <lineage>
        <taxon>Eukaryota</taxon>
        <taxon>Fungi</taxon>
        <taxon>Dikarya</taxon>
        <taxon>Basidiomycota</taxon>
        <taxon>Agaricomycotina</taxon>
        <taxon>Agaricomycetes</taxon>
        <taxon>Sistotremastrales</taxon>
        <taxon>Sistotremastraceae</taxon>
        <taxon>Sistotremastrum</taxon>
    </lineage>
</organism>
<proteinExistence type="predicted"/>
<feature type="compositionally biased region" description="Polar residues" evidence="1">
    <location>
        <begin position="107"/>
        <end position="122"/>
    </location>
</feature>
<feature type="compositionally biased region" description="Polar residues" evidence="1">
    <location>
        <begin position="347"/>
        <end position="358"/>
    </location>
</feature>
<dbReference type="Proteomes" id="UP000076798">
    <property type="component" value="Unassembled WGS sequence"/>
</dbReference>
<evidence type="ECO:0000256" key="1">
    <source>
        <dbReference type="SAM" id="MobiDB-lite"/>
    </source>
</evidence>
<feature type="compositionally biased region" description="Polar residues" evidence="1">
    <location>
        <begin position="278"/>
        <end position="311"/>
    </location>
</feature>
<evidence type="ECO:0000313" key="3">
    <source>
        <dbReference type="Proteomes" id="UP000076798"/>
    </source>
</evidence>
<keyword evidence="3" id="KW-1185">Reference proteome</keyword>
<feature type="region of interest" description="Disordered" evidence="1">
    <location>
        <begin position="567"/>
        <end position="679"/>
    </location>
</feature>
<protein>
    <submittedName>
        <fullName evidence="2">Uncharacterized protein</fullName>
    </submittedName>
</protein>
<accession>A0A165ZCH1</accession>
<dbReference type="AlphaFoldDB" id="A0A165ZCH1"/>
<feature type="region of interest" description="Disordered" evidence="1">
    <location>
        <begin position="1"/>
        <end position="77"/>
    </location>
</feature>
<feature type="region of interest" description="Disordered" evidence="1">
    <location>
        <begin position="242"/>
        <end position="392"/>
    </location>
</feature>
<feature type="compositionally biased region" description="Basic and acidic residues" evidence="1">
    <location>
        <begin position="610"/>
        <end position="619"/>
    </location>
</feature>
<feature type="compositionally biased region" description="Polar residues" evidence="1">
    <location>
        <begin position="694"/>
        <end position="715"/>
    </location>
</feature>
<gene>
    <name evidence="2" type="ORF">SISSUDRAFT_1122441</name>
</gene>
<feature type="compositionally biased region" description="Polar residues" evidence="1">
    <location>
        <begin position="375"/>
        <end position="386"/>
    </location>
</feature>
<feature type="compositionally biased region" description="Polar residues" evidence="1">
    <location>
        <begin position="245"/>
        <end position="268"/>
    </location>
</feature>
<dbReference type="EMBL" id="KV428196">
    <property type="protein sequence ID" value="KZT34165.1"/>
    <property type="molecule type" value="Genomic_DNA"/>
</dbReference>
<evidence type="ECO:0000313" key="2">
    <source>
        <dbReference type="EMBL" id="KZT34165.1"/>
    </source>
</evidence>
<reference evidence="2 3" key="1">
    <citation type="journal article" date="2016" name="Mol. Biol. Evol.">
        <title>Comparative Genomics of Early-Diverging Mushroom-Forming Fungi Provides Insights into the Origins of Lignocellulose Decay Capabilities.</title>
        <authorList>
            <person name="Nagy L.G."/>
            <person name="Riley R."/>
            <person name="Tritt A."/>
            <person name="Adam C."/>
            <person name="Daum C."/>
            <person name="Floudas D."/>
            <person name="Sun H."/>
            <person name="Yadav J.S."/>
            <person name="Pangilinan J."/>
            <person name="Larsson K.H."/>
            <person name="Matsuura K."/>
            <person name="Barry K."/>
            <person name="Labutti K."/>
            <person name="Kuo R."/>
            <person name="Ohm R.A."/>
            <person name="Bhattacharya S.S."/>
            <person name="Shirouzu T."/>
            <person name="Yoshinaga Y."/>
            <person name="Martin F.M."/>
            <person name="Grigoriev I.V."/>
            <person name="Hibbett D.S."/>
        </authorList>
    </citation>
    <scope>NUCLEOTIDE SEQUENCE [LARGE SCALE GENOMIC DNA]</scope>
    <source>
        <strain evidence="2 3">HHB10207 ss-3</strain>
    </source>
</reference>
<feature type="compositionally biased region" description="Polar residues" evidence="1">
    <location>
        <begin position="418"/>
        <end position="432"/>
    </location>
</feature>
<feature type="compositionally biased region" description="Polar residues" evidence="1">
    <location>
        <begin position="736"/>
        <end position="745"/>
    </location>
</feature>
<feature type="compositionally biased region" description="Polar residues" evidence="1">
    <location>
        <begin position="143"/>
        <end position="162"/>
    </location>
</feature>
<feature type="compositionally biased region" description="Low complexity" evidence="1">
    <location>
        <begin position="51"/>
        <end position="60"/>
    </location>
</feature>
<feature type="compositionally biased region" description="Low complexity" evidence="1">
    <location>
        <begin position="716"/>
        <end position="735"/>
    </location>
</feature>
<feature type="compositionally biased region" description="Low complexity" evidence="1">
    <location>
        <begin position="746"/>
        <end position="756"/>
    </location>
</feature>
<dbReference type="OrthoDB" id="2590746at2759"/>
<name>A0A165ZCH1_9AGAM</name>
<feature type="region of interest" description="Disordered" evidence="1">
    <location>
        <begin position="107"/>
        <end position="164"/>
    </location>
</feature>
<sequence>MLSSLSSFIPTFPFGRDDKDDHLQKENKVMQAALAQQSTSDDTETEGKQNATTSSAGAASNPDVAKSSVDEMGVRRRPRQLHETFIVVRPPPAKSNHPLNLQLQLVPPSSQNRSSTIRQSVDLSAPSNDASSSTSIPPSKSSGTLNKSSMSRPPSQDISLYQTQSTSSLASTASVSSTASASSTASGGRRIIPLYNLSAHNVMTNTILDAGTDARIAKFTKRGIDLVGLAALEVVESWGVPVDSVPSTAETGSKRQSSSKNAQGNNLNVPGLGHYASKDSSIVGTPTSSAHSLSLASENSNHDNGSSSTGLNRKISPLLPTSLHSTPKSKFAHPSGSKTPTPADFSAFQSPTSPNVGSPSAKKFLGRIFKKKDNGTATPSPRSTEFSGIGIGSPRPGSSFLATSSPYNASTPLHSSFDPSFHELSTPSSALTPTHAHGSKESNPNLCPPILGVQAILLRSPIPLPPTRRRRPSSYIWIAHKWYKGRPEGFKAVLGAAKGVGMAVNQLATNVGSAASAAAAGGSSNNGLGGFKEFGNALREGNVKDPAWVGGLVGGVEVRFEWVRGVSGSRGGKTKKASTGQRRVSHRSSDGSLGAAAAGAERNEEEDEEKEIRASERSRRASSTSSRRSGFGLEEKDRSRSRASSGDDPESLGSGSRSDEDPDAEGDGEDSDPEDSETPWTCTVALRRPLTHAISPQGTPSSALFPSHNPNISVQPGTEPVTPTSPSSPASLTMSNATHTSQTSQPSFTSHLHTSPPTSPSTPSYPPILKLKLASLSPAPHHPKIVAQLKVLYPLPDIDIEGCILRKRKEGVAPPPQASGQGQGLILTAEEIKDVLCSSALWVVVREGFGGVGRDRRPGDGWRLRG</sequence>
<feature type="compositionally biased region" description="Acidic residues" evidence="1">
    <location>
        <begin position="660"/>
        <end position="677"/>
    </location>
</feature>
<feature type="compositionally biased region" description="Low complexity" evidence="1">
    <location>
        <begin position="124"/>
        <end position="142"/>
    </location>
</feature>